<dbReference type="AlphaFoldDB" id="X0UJW1"/>
<organism evidence="1">
    <name type="scientific">marine sediment metagenome</name>
    <dbReference type="NCBI Taxonomy" id="412755"/>
    <lineage>
        <taxon>unclassified sequences</taxon>
        <taxon>metagenomes</taxon>
        <taxon>ecological metagenomes</taxon>
    </lineage>
</organism>
<feature type="non-terminal residue" evidence="1">
    <location>
        <position position="72"/>
    </location>
</feature>
<protein>
    <submittedName>
        <fullName evidence="1">Uncharacterized protein</fullName>
    </submittedName>
</protein>
<name>X0UJW1_9ZZZZ</name>
<proteinExistence type="predicted"/>
<dbReference type="EMBL" id="BARS01028788">
    <property type="protein sequence ID" value="GAF99561.1"/>
    <property type="molecule type" value="Genomic_DNA"/>
</dbReference>
<evidence type="ECO:0000313" key="1">
    <source>
        <dbReference type="EMBL" id="GAF99561.1"/>
    </source>
</evidence>
<accession>X0UJW1</accession>
<reference evidence="1" key="1">
    <citation type="journal article" date="2014" name="Front. Microbiol.">
        <title>High frequency of phylogenetically diverse reductive dehalogenase-homologous genes in deep subseafloor sedimentary metagenomes.</title>
        <authorList>
            <person name="Kawai M."/>
            <person name="Futagami T."/>
            <person name="Toyoda A."/>
            <person name="Takaki Y."/>
            <person name="Nishi S."/>
            <person name="Hori S."/>
            <person name="Arai W."/>
            <person name="Tsubouchi T."/>
            <person name="Morono Y."/>
            <person name="Uchiyama I."/>
            <person name="Ito T."/>
            <person name="Fujiyama A."/>
            <person name="Inagaki F."/>
            <person name="Takami H."/>
        </authorList>
    </citation>
    <scope>NUCLEOTIDE SEQUENCE</scope>
    <source>
        <strain evidence="1">Expedition CK06-06</strain>
    </source>
</reference>
<comment type="caution">
    <text evidence="1">The sequence shown here is derived from an EMBL/GenBank/DDBJ whole genome shotgun (WGS) entry which is preliminary data.</text>
</comment>
<gene>
    <name evidence="1" type="ORF">S01H1_45086</name>
</gene>
<sequence length="72" mass="8373">MGEIETLRPNAGGDETALNYYDGSFHDPDVLHNFEQVKEVTADDDDTYVYNHVEKDEWRRDLYNLQNHTVGV</sequence>